<sequence length="124" mass="14018">MSDYHQTAARALALCAAHDPWFPQANRATVEAWADQIAEYQLDERDVLQGVRIAYRDNGSGFRPLPADIVQKARQVRRDRTERESEAERRAREDRRDAELDRRALAQITSRTGSTVPGKGLADA</sequence>
<feature type="compositionally biased region" description="Basic and acidic residues" evidence="1">
    <location>
        <begin position="76"/>
        <end position="104"/>
    </location>
</feature>
<evidence type="ECO:0000256" key="1">
    <source>
        <dbReference type="SAM" id="MobiDB-lite"/>
    </source>
</evidence>
<name>A0A0Q2QU64_MYCGO</name>
<dbReference type="OrthoDB" id="4753312at2"/>
<dbReference type="RefSeq" id="WP_055581428.1">
    <property type="nucleotide sequence ID" value="NZ_LKTM01000372.1"/>
</dbReference>
<comment type="caution">
    <text evidence="2">The sequence shown here is derived from an EMBL/GenBank/DDBJ whole genome shotgun (WGS) entry which is preliminary data.</text>
</comment>
<evidence type="ECO:0000313" key="3">
    <source>
        <dbReference type="Proteomes" id="UP000051677"/>
    </source>
</evidence>
<reference evidence="2 3" key="1">
    <citation type="submission" date="2015-10" db="EMBL/GenBank/DDBJ databases">
        <title>Mycobacterium gordonae draft genome assembly.</title>
        <authorList>
            <person name="Ustinova V."/>
            <person name="Smirnova T."/>
            <person name="Blagodatskikh K."/>
            <person name="Varlamov D."/>
            <person name="Larionova E."/>
            <person name="Chernousova L."/>
        </authorList>
    </citation>
    <scope>NUCLEOTIDE SEQUENCE [LARGE SCALE GENOMIC DNA]</scope>
    <source>
        <strain evidence="2 3">CTRI 14-8773</strain>
    </source>
</reference>
<accession>A0A0Q2QU64</accession>
<evidence type="ECO:0000313" key="2">
    <source>
        <dbReference type="EMBL" id="KQH75574.1"/>
    </source>
</evidence>
<dbReference type="AlphaFoldDB" id="A0A0Q2QU64"/>
<proteinExistence type="predicted"/>
<gene>
    <name evidence="2" type="ORF">AO501_25185</name>
</gene>
<protein>
    <submittedName>
        <fullName evidence="2">Uncharacterized protein</fullName>
    </submittedName>
</protein>
<dbReference type="Proteomes" id="UP000051677">
    <property type="component" value="Unassembled WGS sequence"/>
</dbReference>
<dbReference type="EMBL" id="LKTM01000372">
    <property type="protein sequence ID" value="KQH75574.1"/>
    <property type="molecule type" value="Genomic_DNA"/>
</dbReference>
<organism evidence="2 3">
    <name type="scientific">Mycobacterium gordonae</name>
    <dbReference type="NCBI Taxonomy" id="1778"/>
    <lineage>
        <taxon>Bacteria</taxon>
        <taxon>Bacillati</taxon>
        <taxon>Actinomycetota</taxon>
        <taxon>Actinomycetes</taxon>
        <taxon>Mycobacteriales</taxon>
        <taxon>Mycobacteriaceae</taxon>
        <taxon>Mycobacterium</taxon>
    </lineage>
</organism>
<feature type="region of interest" description="Disordered" evidence="1">
    <location>
        <begin position="72"/>
        <end position="124"/>
    </location>
</feature>